<protein>
    <recommendedName>
        <fullName evidence="5">DegT/DnrJ/EryC1/StrS aminotransferase family protein</fullName>
    </recommendedName>
</protein>
<dbReference type="GO" id="GO:0030170">
    <property type="term" value="F:pyridoxal phosphate binding"/>
    <property type="evidence" value="ECO:0007669"/>
    <property type="project" value="TreeGrafter"/>
</dbReference>
<sequence>MTLQETLARHTHTHEEDWYPVFKARYGMEVVFRALHDVVGSGDVLTQLYTCITAVDPIIAAGLEPKYGDIDFDSLSLAAPLPIGNNTRAVVFQHTFGIIAQDSMERAVKGLRGKGEEGSGEDSGSSFTLVIEDCAHCAGRMARSEDGVPLADVTIFSFGVEKMLDTRFGGAVWVNPRLGRMRSDVDREIRLRLGSLGKIGMRLNCVARAYVNQNRILGRLGAAGTSLRTWMAAAGLYEPPISGEEMRGRLPYKPMRPSEWMNSKAAAQISMLPSNESARSAIVDIYRDMLGNRDGIRIPGRILAAGKALPLLRFPIFLDSTRKAEAALQAVRGTGALAERWYRPELFPGAENRSVYRIPENRSGVKTSTECSAQVVCLPTQLSAGRARNACRAVLSVLSAVQGTTNPAQVDVPGIPDRR</sequence>
<comment type="similarity">
    <text evidence="2">Belongs to the DegT/DnrJ/EryC1 family.</text>
</comment>
<organism evidence="3 4">
    <name type="scientific">Scardovia wiggsiae F0424</name>
    <dbReference type="NCBI Taxonomy" id="857290"/>
    <lineage>
        <taxon>Bacteria</taxon>
        <taxon>Bacillati</taxon>
        <taxon>Actinomycetota</taxon>
        <taxon>Actinomycetes</taxon>
        <taxon>Bifidobacteriales</taxon>
        <taxon>Bifidobacteriaceae</taxon>
        <taxon>Scardovia</taxon>
    </lineage>
</organism>
<evidence type="ECO:0008006" key="5">
    <source>
        <dbReference type="Google" id="ProtNLM"/>
    </source>
</evidence>
<dbReference type="SUPFAM" id="SSF53383">
    <property type="entry name" value="PLP-dependent transferases"/>
    <property type="match status" value="1"/>
</dbReference>
<dbReference type="eggNOG" id="COG0399">
    <property type="taxonomic scope" value="Bacteria"/>
</dbReference>
<dbReference type="GO" id="GO:0000271">
    <property type="term" value="P:polysaccharide biosynthetic process"/>
    <property type="evidence" value="ECO:0007669"/>
    <property type="project" value="TreeGrafter"/>
</dbReference>
<comment type="caution">
    <text evidence="3">The sequence shown here is derived from an EMBL/GenBank/DDBJ whole genome shotgun (WGS) entry which is preliminary data.</text>
</comment>
<dbReference type="STRING" id="857290.HMPREF9156_00050"/>
<dbReference type="AlphaFoldDB" id="J0X1L6"/>
<gene>
    <name evidence="3" type="ORF">HMPREF9156_00050</name>
</gene>
<dbReference type="GO" id="GO:0008483">
    <property type="term" value="F:transaminase activity"/>
    <property type="evidence" value="ECO:0007669"/>
    <property type="project" value="TreeGrafter"/>
</dbReference>
<dbReference type="Gene3D" id="3.40.640.10">
    <property type="entry name" value="Type I PLP-dependent aspartate aminotransferase-like (Major domain)"/>
    <property type="match status" value="1"/>
</dbReference>
<comment type="cofactor">
    <cofactor evidence="1">
        <name>pyridoxal 5'-phosphate</name>
        <dbReference type="ChEBI" id="CHEBI:597326"/>
    </cofactor>
</comment>
<reference evidence="3 4" key="1">
    <citation type="submission" date="2012-01" db="EMBL/GenBank/DDBJ databases">
        <title>The Genome Sequence of Scardovia wiggsiae F0424.</title>
        <authorList>
            <consortium name="The Broad Institute Genome Sequencing Platform"/>
            <person name="Earl A."/>
            <person name="Ward D."/>
            <person name="Feldgarden M."/>
            <person name="Gevers D."/>
            <person name="Izard J."/>
            <person name="Ganesan A."/>
            <person name="Baranova O.V."/>
            <person name="Blanton J.M."/>
            <person name="Tanner A.C."/>
            <person name="Mathney J."/>
            <person name="Dewhirst F.E."/>
            <person name="Young S.K."/>
            <person name="Zeng Q."/>
            <person name="Gargeya S."/>
            <person name="Fitzgerald M."/>
            <person name="Haas B."/>
            <person name="Abouelleil A."/>
            <person name="Alvarado L."/>
            <person name="Arachchi H.M."/>
            <person name="Berlin A."/>
            <person name="Chapman S.B."/>
            <person name="Gearin G."/>
            <person name="Goldberg J."/>
            <person name="Griggs A."/>
            <person name="Gujja S."/>
            <person name="Hansen M."/>
            <person name="Heiman D."/>
            <person name="Howarth C."/>
            <person name="Larimer J."/>
            <person name="Lui A."/>
            <person name="MacDonald P.J.P."/>
            <person name="McCowen C."/>
            <person name="Montmayeur A."/>
            <person name="Murphy C."/>
            <person name="Neiman D."/>
            <person name="Pearson M."/>
            <person name="Priest M."/>
            <person name="Roberts A."/>
            <person name="Saif S."/>
            <person name="Shea T."/>
            <person name="Sisk P."/>
            <person name="Stolte C."/>
            <person name="Sykes S."/>
            <person name="Wortman J."/>
            <person name="Nusbaum C."/>
            <person name="Birren B."/>
        </authorList>
    </citation>
    <scope>NUCLEOTIDE SEQUENCE [LARGE SCALE GENOMIC DNA]</scope>
    <source>
        <strain evidence="3 4">F0424</strain>
    </source>
</reference>
<dbReference type="InterPro" id="IPR015422">
    <property type="entry name" value="PyrdxlP-dep_Trfase_small"/>
</dbReference>
<evidence type="ECO:0000313" key="4">
    <source>
        <dbReference type="Proteomes" id="UP000006415"/>
    </source>
</evidence>
<dbReference type="Gene3D" id="3.90.1150.10">
    <property type="entry name" value="Aspartate Aminotransferase, domain 1"/>
    <property type="match status" value="1"/>
</dbReference>
<dbReference type="Pfam" id="PF01041">
    <property type="entry name" value="DegT_DnrJ_EryC1"/>
    <property type="match status" value="1"/>
</dbReference>
<dbReference type="PANTHER" id="PTHR30244">
    <property type="entry name" value="TRANSAMINASE"/>
    <property type="match status" value="1"/>
</dbReference>
<name>J0X1L6_9BIFI</name>
<keyword evidence="2" id="KW-0663">Pyridoxal phosphate</keyword>
<keyword evidence="4" id="KW-1185">Reference proteome</keyword>
<evidence type="ECO:0000256" key="1">
    <source>
        <dbReference type="ARBA" id="ARBA00001933"/>
    </source>
</evidence>
<accession>J0X1L6</accession>
<evidence type="ECO:0000256" key="2">
    <source>
        <dbReference type="RuleBase" id="RU004508"/>
    </source>
</evidence>
<dbReference type="Proteomes" id="UP000006415">
    <property type="component" value="Unassembled WGS sequence"/>
</dbReference>
<dbReference type="InterPro" id="IPR015424">
    <property type="entry name" value="PyrdxlP-dep_Trfase"/>
</dbReference>
<dbReference type="InterPro" id="IPR015421">
    <property type="entry name" value="PyrdxlP-dep_Trfase_major"/>
</dbReference>
<evidence type="ECO:0000313" key="3">
    <source>
        <dbReference type="EMBL" id="EJD65286.1"/>
    </source>
</evidence>
<dbReference type="PANTHER" id="PTHR30244:SF34">
    <property type="entry name" value="DTDP-4-AMINO-4,6-DIDEOXYGALACTOSE TRANSAMINASE"/>
    <property type="match status" value="1"/>
</dbReference>
<dbReference type="HOGENOM" id="CLU_057062_0_0_11"/>
<dbReference type="EMBL" id="AGZS01000001">
    <property type="protein sequence ID" value="EJD65286.1"/>
    <property type="molecule type" value="Genomic_DNA"/>
</dbReference>
<proteinExistence type="inferred from homology"/>
<dbReference type="InterPro" id="IPR000653">
    <property type="entry name" value="DegT/StrS_aminotransferase"/>
</dbReference>